<name>A0ABW1G042_9ACTN</name>
<dbReference type="RefSeq" id="WP_380583047.1">
    <property type="nucleotide sequence ID" value="NZ_JBHSQJ010000048.1"/>
</dbReference>
<keyword evidence="4" id="KW-0732">Signal</keyword>
<dbReference type="EMBL" id="JBHSQJ010000048">
    <property type="protein sequence ID" value="MFC5908041.1"/>
    <property type="molecule type" value="Genomic_DNA"/>
</dbReference>
<evidence type="ECO:0000256" key="2">
    <source>
        <dbReference type="ARBA" id="ARBA00012729"/>
    </source>
</evidence>
<dbReference type="CDD" id="cd06548">
    <property type="entry name" value="GH18_chitinase"/>
    <property type="match status" value="1"/>
</dbReference>
<evidence type="ECO:0000313" key="7">
    <source>
        <dbReference type="Proteomes" id="UP001596174"/>
    </source>
</evidence>
<dbReference type="SMART" id="SM00636">
    <property type="entry name" value="Glyco_18"/>
    <property type="match status" value="1"/>
</dbReference>
<dbReference type="Gene3D" id="3.10.50.10">
    <property type="match status" value="1"/>
</dbReference>
<dbReference type="PANTHER" id="PTHR11177">
    <property type="entry name" value="CHITINASE"/>
    <property type="match status" value="1"/>
</dbReference>
<evidence type="ECO:0000256" key="3">
    <source>
        <dbReference type="ARBA" id="ARBA00023024"/>
    </source>
</evidence>
<keyword evidence="6" id="KW-0378">Hydrolase</keyword>
<dbReference type="PROSITE" id="PS51910">
    <property type="entry name" value="GH18_2"/>
    <property type="match status" value="1"/>
</dbReference>
<keyword evidence="7" id="KW-1185">Reference proteome</keyword>
<protein>
    <recommendedName>
        <fullName evidence="2">chitinase</fullName>
        <ecNumber evidence="2">3.2.1.14</ecNumber>
    </recommendedName>
</protein>
<feature type="signal peptide" evidence="4">
    <location>
        <begin position="1"/>
        <end position="36"/>
    </location>
</feature>
<dbReference type="Proteomes" id="UP001596174">
    <property type="component" value="Unassembled WGS sequence"/>
</dbReference>
<evidence type="ECO:0000313" key="6">
    <source>
        <dbReference type="EMBL" id="MFC5908041.1"/>
    </source>
</evidence>
<evidence type="ECO:0000259" key="5">
    <source>
        <dbReference type="PROSITE" id="PS51910"/>
    </source>
</evidence>
<accession>A0ABW1G042</accession>
<dbReference type="InterPro" id="IPR029070">
    <property type="entry name" value="Chitinase_insertion_sf"/>
</dbReference>
<comment type="catalytic activity">
    <reaction evidence="1">
        <text>Random endo-hydrolysis of N-acetyl-beta-D-glucosaminide (1-&gt;4)-beta-linkages in chitin and chitodextrins.</text>
        <dbReference type="EC" id="3.2.1.14"/>
    </reaction>
</comment>
<dbReference type="SUPFAM" id="SSF51445">
    <property type="entry name" value="(Trans)glycosidases"/>
    <property type="match status" value="1"/>
</dbReference>
<evidence type="ECO:0000256" key="4">
    <source>
        <dbReference type="SAM" id="SignalP"/>
    </source>
</evidence>
<proteinExistence type="predicted"/>
<dbReference type="InterPro" id="IPR017853">
    <property type="entry name" value="GH"/>
</dbReference>
<dbReference type="SUPFAM" id="SSF54556">
    <property type="entry name" value="Chitinase insertion domain"/>
    <property type="match status" value="1"/>
</dbReference>
<evidence type="ECO:0000256" key="1">
    <source>
        <dbReference type="ARBA" id="ARBA00000822"/>
    </source>
</evidence>
<dbReference type="InterPro" id="IPR050314">
    <property type="entry name" value="Glycosyl_Hydrlase_18"/>
</dbReference>
<keyword evidence="3" id="KW-0624">Polysaccharide degradation</keyword>
<keyword evidence="3" id="KW-0146">Chitin degradation</keyword>
<feature type="chain" id="PRO_5046124983" description="chitinase" evidence="4">
    <location>
        <begin position="37"/>
        <end position="446"/>
    </location>
</feature>
<dbReference type="InterPro" id="IPR011583">
    <property type="entry name" value="Chitinase_II/V-like_cat"/>
</dbReference>
<dbReference type="PANTHER" id="PTHR11177:SF317">
    <property type="entry name" value="CHITINASE 12-RELATED"/>
    <property type="match status" value="1"/>
</dbReference>
<dbReference type="GO" id="GO:0016787">
    <property type="term" value="F:hydrolase activity"/>
    <property type="evidence" value="ECO:0007669"/>
    <property type="project" value="UniProtKB-KW"/>
</dbReference>
<dbReference type="EC" id="3.2.1.14" evidence="2"/>
<sequence length="446" mass="47212">MLSTSTSAPGRRVGRLLAATAAAVALTATGAGAAHAAPAAAAGAAHQKELIGYFTQWGIYSGFFEKKLVTSGEINHLTELDYAFSDIAADGTCSSGDPWADYQRPFAADEAVDGQGESYDATALHGNFNQLRELKAANPHLKIVMSIGGWSWSKNFSQLALTAEGRQKFVASCVDQYIKGDIPGLPAGAAAGIFDGISVDWEYPGAPGNDNPYGPQDTPDFTALMQEFRSQLDAAAGTAGDGARRKHYVLTANTSANPTVAANLELRKLARVVDWFNVMTFDYHGSWEPTGPTDHASALFQDPRDPNPANNRFSVAQAVQYYEQQGVKSSQIGIAIPYYAHTWTGVAPGPRGDGLFQAATAGGDTPNYNAVVNAPGKTYWDPFAQAPYKYDAATGTFYSYDDTRSVAVKGAFINAAGLRGTFVWSMDGDTADGQLTAALGTALNGR</sequence>
<feature type="domain" description="GH18" evidence="5">
    <location>
        <begin position="48"/>
        <end position="446"/>
    </location>
</feature>
<dbReference type="Gene3D" id="3.20.20.80">
    <property type="entry name" value="Glycosidases"/>
    <property type="match status" value="1"/>
</dbReference>
<keyword evidence="3" id="KW-0119">Carbohydrate metabolism</keyword>
<dbReference type="Pfam" id="PF00704">
    <property type="entry name" value="Glyco_hydro_18"/>
    <property type="match status" value="1"/>
</dbReference>
<gene>
    <name evidence="6" type="ORF">ACFP3V_12555</name>
</gene>
<organism evidence="6 7">
    <name type="scientific">Streptacidiphilus monticola</name>
    <dbReference type="NCBI Taxonomy" id="2161674"/>
    <lineage>
        <taxon>Bacteria</taxon>
        <taxon>Bacillati</taxon>
        <taxon>Actinomycetota</taxon>
        <taxon>Actinomycetes</taxon>
        <taxon>Kitasatosporales</taxon>
        <taxon>Streptomycetaceae</taxon>
        <taxon>Streptacidiphilus</taxon>
    </lineage>
</organism>
<comment type="caution">
    <text evidence="6">The sequence shown here is derived from an EMBL/GenBank/DDBJ whole genome shotgun (WGS) entry which is preliminary data.</text>
</comment>
<reference evidence="7" key="1">
    <citation type="journal article" date="2019" name="Int. J. Syst. Evol. Microbiol.">
        <title>The Global Catalogue of Microorganisms (GCM) 10K type strain sequencing project: providing services to taxonomists for standard genome sequencing and annotation.</title>
        <authorList>
            <consortium name="The Broad Institute Genomics Platform"/>
            <consortium name="The Broad Institute Genome Sequencing Center for Infectious Disease"/>
            <person name="Wu L."/>
            <person name="Ma J."/>
        </authorList>
    </citation>
    <scope>NUCLEOTIDE SEQUENCE [LARGE SCALE GENOMIC DNA]</scope>
    <source>
        <strain evidence="7">JCM 4816</strain>
    </source>
</reference>
<dbReference type="InterPro" id="IPR001223">
    <property type="entry name" value="Glyco_hydro18_cat"/>
</dbReference>